<dbReference type="InterPro" id="IPR004838">
    <property type="entry name" value="NHTrfase_class1_PyrdxlP-BS"/>
</dbReference>
<keyword evidence="2" id="KW-0663">Pyridoxal phosphate</keyword>
<organism evidence="4 5">
    <name type="scientific">Pseudozyma antarctica (strain T-34)</name>
    <name type="common">Yeast</name>
    <name type="synonym">Candida antarctica</name>
    <dbReference type="NCBI Taxonomy" id="1151754"/>
    <lineage>
        <taxon>Eukaryota</taxon>
        <taxon>Fungi</taxon>
        <taxon>Dikarya</taxon>
        <taxon>Basidiomycota</taxon>
        <taxon>Ustilaginomycotina</taxon>
        <taxon>Ustilaginomycetes</taxon>
        <taxon>Ustilaginales</taxon>
        <taxon>Ustilaginaceae</taxon>
        <taxon>Moesziomyces</taxon>
    </lineage>
</organism>
<dbReference type="InterPro" id="IPR015421">
    <property type="entry name" value="PyrdxlP-dep_Trfase_major"/>
</dbReference>
<dbReference type="GO" id="GO:0006520">
    <property type="term" value="P:amino acid metabolic process"/>
    <property type="evidence" value="ECO:0007669"/>
    <property type="project" value="TreeGrafter"/>
</dbReference>
<dbReference type="InterPro" id="IPR004839">
    <property type="entry name" value="Aminotransferase_I/II_large"/>
</dbReference>
<dbReference type="InterPro" id="IPR015424">
    <property type="entry name" value="PyrdxlP-dep_Trfase"/>
</dbReference>
<dbReference type="SUPFAM" id="SSF53383">
    <property type="entry name" value="PLP-dependent transferases"/>
    <property type="match status" value="1"/>
</dbReference>
<dbReference type="CDD" id="cd00609">
    <property type="entry name" value="AAT_like"/>
    <property type="match status" value="1"/>
</dbReference>
<dbReference type="Proteomes" id="UP000011976">
    <property type="component" value="Unassembled WGS sequence"/>
</dbReference>
<dbReference type="PROSITE" id="PS00105">
    <property type="entry name" value="AA_TRANSFER_CLASS_1"/>
    <property type="match status" value="1"/>
</dbReference>
<evidence type="ECO:0000256" key="1">
    <source>
        <dbReference type="ARBA" id="ARBA00007441"/>
    </source>
</evidence>
<dbReference type="PANTHER" id="PTHR43795:SF12">
    <property type="entry name" value="AROMATIC AMINOTRANSFERASE ISS1"/>
    <property type="match status" value="1"/>
</dbReference>
<protein>
    <submittedName>
        <fullName evidence="4">Kynurenine aminotransferase</fullName>
    </submittedName>
</protein>
<evidence type="ECO:0000256" key="2">
    <source>
        <dbReference type="ARBA" id="ARBA00022898"/>
    </source>
</evidence>
<keyword evidence="4" id="KW-0032">Aminotransferase</keyword>
<evidence type="ECO:0000313" key="4">
    <source>
        <dbReference type="EMBL" id="GAC76570.1"/>
    </source>
</evidence>
<evidence type="ECO:0000259" key="3">
    <source>
        <dbReference type="Pfam" id="PF00155"/>
    </source>
</evidence>
<reference evidence="5" key="1">
    <citation type="journal article" date="2013" name="Genome Announc.">
        <title>Genome sequence of the basidiomycetous yeast Pseudozyma antarctica T-34, a producer of the glycolipid biosurfactants mannosylerythritol lipids.</title>
        <authorList>
            <person name="Morita T."/>
            <person name="Koike H."/>
            <person name="Koyama Y."/>
            <person name="Hagiwara H."/>
            <person name="Ito E."/>
            <person name="Fukuoka T."/>
            <person name="Imura T."/>
            <person name="Machida M."/>
            <person name="Kitamoto D."/>
        </authorList>
    </citation>
    <scope>NUCLEOTIDE SEQUENCE [LARGE SCALE GENOMIC DNA]</scope>
    <source>
        <strain evidence="5">T-34</strain>
    </source>
</reference>
<keyword evidence="4" id="KW-0808">Transferase</keyword>
<dbReference type="STRING" id="1151754.M9M6T7"/>
<evidence type="ECO:0000313" key="5">
    <source>
        <dbReference type="Proteomes" id="UP000011976"/>
    </source>
</evidence>
<comment type="similarity">
    <text evidence="1">Belongs to the class-I pyridoxal-phosphate-dependent aminotransferase family.</text>
</comment>
<dbReference type="GO" id="GO:0008483">
    <property type="term" value="F:transaminase activity"/>
    <property type="evidence" value="ECO:0007669"/>
    <property type="project" value="UniProtKB-KW"/>
</dbReference>
<proteinExistence type="inferred from homology"/>
<dbReference type="InterPro" id="IPR015422">
    <property type="entry name" value="PyrdxlP-dep_Trfase_small"/>
</dbReference>
<gene>
    <name evidence="4" type="ORF">PANT_22c00090</name>
</gene>
<name>M9M6T7_PSEA3</name>
<dbReference type="AlphaFoldDB" id="M9M6T7"/>
<sequence length="560" mass="60364">MLVVPSRKIASISRRTTLRPGSSLQHASLRAMSTRSAPGYGFNPNLHLRTIDPPVQIGARWAQFYPSTSSPLAGADVLPHFPLLNLAQGVPGHPPTQALLDRIRFEGLPENCSAPAGHTHGYGPVFGDAKLRQAVARDINRVYRTPGKGDRHQVTEENVGITAGCNLAFTAVATAIAGPGDALIVCDPWYFNHQMTMTAFGIQIAGVHTKPPHFYPDLQMIRALLASDNRTSTKTIKGVVLVTPNNPTGAIYPPDLIRDIAVLCKEYGVALILDETYRDFLLTGSDGDGPAESSSLAASAALPHNLARPHDLFEDAPPGLAEKSWDPDWDWRSTVIHLFSFSKSYAIPGHRLGGFVAHEAFLQQTVADSNGAQKTVFGPTAKALDNFQVAPPRTDTQRAVAWAIEDPTQLEWRGQVASELRVRRRAFVEGLSRPVPPFLNPDASGLAGPGSDASLAKSPEQWGWKVESAGAYYAFLRHPFEDVPSDRVAQALAELVGVVVLPGAFFMPSEAETKGDSAGSRLRVSVANVSTEMLAKLPERLAILSELWHKKGAGWGVAST</sequence>
<feature type="domain" description="Aminotransferase class I/classII large" evidence="3">
    <location>
        <begin position="84"/>
        <end position="541"/>
    </location>
</feature>
<dbReference type="PANTHER" id="PTHR43795">
    <property type="entry name" value="BIFUNCTIONAL ASPARTATE AMINOTRANSFERASE AND GLUTAMATE/ASPARTATE-PREPHENATE AMINOTRANSFERASE-RELATED"/>
    <property type="match status" value="1"/>
</dbReference>
<accession>M9M6T7</accession>
<dbReference type="Gene3D" id="3.40.640.10">
    <property type="entry name" value="Type I PLP-dependent aspartate aminotransferase-like (Major domain)"/>
    <property type="match status" value="1"/>
</dbReference>
<dbReference type="Gene3D" id="3.90.1150.10">
    <property type="entry name" value="Aspartate Aminotransferase, domain 1"/>
    <property type="match status" value="1"/>
</dbReference>
<dbReference type="EMBL" id="DF196788">
    <property type="protein sequence ID" value="GAC76570.1"/>
    <property type="molecule type" value="Genomic_DNA"/>
</dbReference>
<dbReference type="OrthoDB" id="7042322at2759"/>
<dbReference type="InterPro" id="IPR050478">
    <property type="entry name" value="Ethylene_sulfur-biosynth"/>
</dbReference>
<dbReference type="GO" id="GO:0030170">
    <property type="term" value="F:pyridoxal phosphate binding"/>
    <property type="evidence" value="ECO:0007669"/>
    <property type="project" value="InterPro"/>
</dbReference>
<dbReference type="Pfam" id="PF00155">
    <property type="entry name" value="Aminotran_1_2"/>
    <property type="match status" value="1"/>
</dbReference>